<dbReference type="InterPro" id="IPR000182">
    <property type="entry name" value="GNAT_dom"/>
</dbReference>
<name>A0ABP9W8P7_9DEIO</name>
<dbReference type="PROSITE" id="PS51186">
    <property type="entry name" value="GNAT"/>
    <property type="match status" value="1"/>
</dbReference>
<dbReference type="Pfam" id="PF00583">
    <property type="entry name" value="Acetyltransf_1"/>
    <property type="match status" value="1"/>
</dbReference>
<keyword evidence="2" id="KW-0012">Acyltransferase</keyword>
<evidence type="ECO:0000313" key="4">
    <source>
        <dbReference type="EMBL" id="GAA5513694.1"/>
    </source>
</evidence>
<dbReference type="RefSeq" id="WP_345465503.1">
    <property type="nucleotide sequence ID" value="NZ_BAABRP010000009.1"/>
</dbReference>
<dbReference type="CDD" id="cd04301">
    <property type="entry name" value="NAT_SF"/>
    <property type="match status" value="1"/>
</dbReference>
<keyword evidence="1" id="KW-0808">Transferase</keyword>
<sequence length="302" mass="32360">MFTLRPTTPTDVVPIQALLHAVWNRDEGAIAYHGGGRVPGVVALEDGQPIGYASPRRGTLHPTHLYVGVHVHPDTRRRGVGSALWEAVTQGISSSLKTATYATQPEAVRFLERRGLRVSLETHLPTLDPALLNGGVVDRWAGAARALGYDLLPMTALTGPEVRRDLTRLHLDVYAHTHRHDPPAASSLEEAEEDFLEGDLQPAWLWAARRSGKLAGVSSVRTTDDPVGGDLGWFGVTAEHAADGAALTLALTGLALRAAGRDGVREVAAELDSADPNARHLLAALPWQAGRIWLTFTSAPPV</sequence>
<reference evidence="4 5" key="1">
    <citation type="submission" date="2024-02" db="EMBL/GenBank/DDBJ databases">
        <title>Deinococcus carri NBRC 110142.</title>
        <authorList>
            <person name="Ichikawa N."/>
            <person name="Katano-Makiyama Y."/>
            <person name="Hidaka K."/>
        </authorList>
    </citation>
    <scope>NUCLEOTIDE SEQUENCE [LARGE SCALE GENOMIC DNA]</scope>
    <source>
        <strain evidence="4 5">NBRC 110142</strain>
    </source>
</reference>
<keyword evidence="5" id="KW-1185">Reference proteome</keyword>
<comment type="caution">
    <text evidence="4">The sequence shown here is derived from an EMBL/GenBank/DDBJ whole genome shotgun (WGS) entry which is preliminary data.</text>
</comment>
<dbReference type="Proteomes" id="UP001401887">
    <property type="component" value="Unassembled WGS sequence"/>
</dbReference>
<dbReference type="PANTHER" id="PTHR43877">
    <property type="entry name" value="AMINOALKYLPHOSPHONATE N-ACETYLTRANSFERASE-RELATED-RELATED"/>
    <property type="match status" value="1"/>
</dbReference>
<evidence type="ECO:0000256" key="1">
    <source>
        <dbReference type="ARBA" id="ARBA00022679"/>
    </source>
</evidence>
<evidence type="ECO:0000256" key="2">
    <source>
        <dbReference type="ARBA" id="ARBA00023315"/>
    </source>
</evidence>
<evidence type="ECO:0000313" key="5">
    <source>
        <dbReference type="Proteomes" id="UP001401887"/>
    </source>
</evidence>
<dbReference type="PANTHER" id="PTHR43877:SF6">
    <property type="entry name" value="GCN5-RELATED N-ACETYLTRANSFERASE"/>
    <property type="match status" value="1"/>
</dbReference>
<dbReference type="SUPFAM" id="SSF55729">
    <property type="entry name" value="Acyl-CoA N-acyltransferases (Nat)"/>
    <property type="match status" value="1"/>
</dbReference>
<evidence type="ECO:0000259" key="3">
    <source>
        <dbReference type="PROSITE" id="PS51186"/>
    </source>
</evidence>
<protein>
    <recommendedName>
        <fullName evidence="3">N-acetyltransferase domain-containing protein</fullName>
    </recommendedName>
</protein>
<accession>A0ABP9W8P7</accession>
<organism evidence="4 5">
    <name type="scientific">Deinococcus carri</name>
    <dbReference type="NCBI Taxonomy" id="1211323"/>
    <lineage>
        <taxon>Bacteria</taxon>
        <taxon>Thermotogati</taxon>
        <taxon>Deinococcota</taxon>
        <taxon>Deinococci</taxon>
        <taxon>Deinococcales</taxon>
        <taxon>Deinococcaceae</taxon>
        <taxon>Deinococcus</taxon>
    </lineage>
</organism>
<dbReference type="InterPro" id="IPR016181">
    <property type="entry name" value="Acyl_CoA_acyltransferase"/>
</dbReference>
<dbReference type="Gene3D" id="3.40.630.30">
    <property type="match status" value="1"/>
</dbReference>
<feature type="domain" description="N-acetyltransferase" evidence="3">
    <location>
        <begin position="2"/>
        <end position="134"/>
    </location>
</feature>
<dbReference type="EMBL" id="BAABRP010000009">
    <property type="protein sequence ID" value="GAA5513694.1"/>
    <property type="molecule type" value="Genomic_DNA"/>
</dbReference>
<gene>
    <name evidence="4" type="ORF">Dcar01_02439</name>
</gene>
<proteinExistence type="predicted"/>
<dbReference type="InterPro" id="IPR050832">
    <property type="entry name" value="Bact_Acetyltransf"/>
</dbReference>